<sequence>MVLVLCIGDLHIPHRATDIPPKFKALLVPGKIHHILCPGNLCTKETYDFLKTVCTDLHITKGDFDEAGSKYPDDKVVKVGDFRIGICHGHQVVPWGSNESLALVQRKLNVDILISGHTHDFKAVEYEGRFLINPGSATGAYSNVTEDVKPSFVLMDIDGSKANVYIYELDDDEVKVDKVEFSKDPA</sequence>
<dbReference type="PANTHER" id="PTHR11124">
    <property type="entry name" value="VACUOLAR SORTING PROTEIN VPS29"/>
    <property type="match status" value="1"/>
</dbReference>
<dbReference type="InterPro" id="IPR024654">
    <property type="entry name" value="Calcineurin-like_PHP_lpxH"/>
</dbReference>
<dbReference type="Gene3D" id="3.60.21.10">
    <property type="match status" value="1"/>
</dbReference>
<keyword evidence="3" id="KW-0813">Transport</keyword>
<dbReference type="InterPro" id="IPR029052">
    <property type="entry name" value="Metallo-depent_PP-like"/>
</dbReference>
<comment type="similarity">
    <text evidence="1 5">Belongs to the VPS29 family.</text>
</comment>
<reference evidence="7 8" key="1">
    <citation type="submission" date="2024-06" db="EMBL/GenBank/DDBJ databases">
        <authorList>
            <person name="Kraege A."/>
            <person name="Thomma B."/>
        </authorList>
    </citation>
    <scope>NUCLEOTIDE SEQUENCE [LARGE SCALE GENOMIC DNA]</scope>
</reference>
<feature type="domain" description="Calcineurin-like phosphoesterase" evidence="6">
    <location>
        <begin position="4"/>
        <end position="158"/>
    </location>
</feature>
<evidence type="ECO:0000256" key="1">
    <source>
        <dbReference type="ARBA" id="ARBA00005945"/>
    </source>
</evidence>
<evidence type="ECO:0000256" key="4">
    <source>
        <dbReference type="ARBA" id="ARBA00022927"/>
    </source>
</evidence>
<evidence type="ECO:0000313" key="7">
    <source>
        <dbReference type="EMBL" id="CAL5226877.1"/>
    </source>
</evidence>
<protein>
    <recommendedName>
        <fullName evidence="2 5">Vacuolar protein sorting-associated protein 29</fullName>
    </recommendedName>
</protein>
<evidence type="ECO:0000313" key="8">
    <source>
        <dbReference type="Proteomes" id="UP001497392"/>
    </source>
</evidence>
<dbReference type="NCBIfam" id="TIGR00040">
    <property type="entry name" value="yfcE"/>
    <property type="match status" value="1"/>
</dbReference>
<comment type="caution">
    <text evidence="7">The sequence shown here is derived from an EMBL/GenBank/DDBJ whole genome shotgun (WGS) entry which is preliminary data.</text>
</comment>
<dbReference type="InterPro" id="IPR028661">
    <property type="entry name" value="Vps29"/>
</dbReference>
<evidence type="ECO:0000259" key="6">
    <source>
        <dbReference type="Pfam" id="PF12850"/>
    </source>
</evidence>
<dbReference type="Pfam" id="PF12850">
    <property type="entry name" value="Metallophos_2"/>
    <property type="match status" value="1"/>
</dbReference>
<evidence type="ECO:0000256" key="5">
    <source>
        <dbReference type="RuleBase" id="RU362040"/>
    </source>
</evidence>
<dbReference type="EMBL" id="CAXHTA020000016">
    <property type="protein sequence ID" value="CAL5226877.1"/>
    <property type="molecule type" value="Genomic_DNA"/>
</dbReference>
<dbReference type="CDD" id="cd07394">
    <property type="entry name" value="MPP_Vps29"/>
    <property type="match status" value="1"/>
</dbReference>
<keyword evidence="4" id="KW-0653">Protein transport</keyword>
<gene>
    <name evidence="7" type="primary">g9750</name>
    <name evidence="7" type="ORF">VP750_LOCUS8783</name>
</gene>
<keyword evidence="8" id="KW-1185">Reference proteome</keyword>
<evidence type="ECO:0000256" key="2">
    <source>
        <dbReference type="ARBA" id="ARBA00017767"/>
    </source>
</evidence>
<dbReference type="InterPro" id="IPR000979">
    <property type="entry name" value="Phosphodiesterase_MJ0936/Vps29"/>
</dbReference>
<accession>A0ABP1G6D6</accession>
<evidence type="ECO:0000256" key="3">
    <source>
        <dbReference type="ARBA" id="ARBA00022448"/>
    </source>
</evidence>
<dbReference type="SUPFAM" id="SSF56300">
    <property type="entry name" value="Metallo-dependent phosphatases"/>
    <property type="match status" value="1"/>
</dbReference>
<name>A0ABP1G6D6_9CHLO</name>
<organism evidence="7 8">
    <name type="scientific">Coccomyxa viridis</name>
    <dbReference type="NCBI Taxonomy" id="1274662"/>
    <lineage>
        <taxon>Eukaryota</taxon>
        <taxon>Viridiplantae</taxon>
        <taxon>Chlorophyta</taxon>
        <taxon>core chlorophytes</taxon>
        <taxon>Trebouxiophyceae</taxon>
        <taxon>Trebouxiophyceae incertae sedis</taxon>
        <taxon>Coccomyxaceae</taxon>
        <taxon>Coccomyxa</taxon>
    </lineage>
</organism>
<dbReference type="Proteomes" id="UP001497392">
    <property type="component" value="Unassembled WGS sequence"/>
</dbReference>
<proteinExistence type="inferred from homology"/>